<dbReference type="Pfam" id="PF00069">
    <property type="entry name" value="Pkinase"/>
    <property type="match status" value="1"/>
</dbReference>
<name>A0ABW2H3V4_9ACTN</name>
<feature type="compositionally biased region" description="Polar residues" evidence="5">
    <location>
        <begin position="291"/>
        <end position="310"/>
    </location>
</feature>
<dbReference type="PANTHER" id="PTHR45832:SF22">
    <property type="entry name" value="SERINE_THREONINE-PROTEIN KINASE SAMKA-RELATED"/>
    <property type="match status" value="1"/>
</dbReference>
<feature type="compositionally biased region" description="Low complexity" evidence="5">
    <location>
        <begin position="357"/>
        <end position="386"/>
    </location>
</feature>
<proteinExistence type="inferred from homology"/>
<keyword evidence="2" id="KW-0547">Nucleotide-binding</keyword>
<evidence type="ECO:0000259" key="7">
    <source>
        <dbReference type="PROSITE" id="PS50022"/>
    </source>
</evidence>
<dbReference type="InterPro" id="IPR051931">
    <property type="entry name" value="PAK3-like"/>
</dbReference>
<gene>
    <name evidence="8" type="ORF">ACFQO7_31090</name>
</gene>
<dbReference type="SUPFAM" id="SSF56112">
    <property type="entry name" value="Protein kinase-like (PK-like)"/>
    <property type="match status" value="1"/>
</dbReference>
<comment type="caution">
    <text evidence="8">The sequence shown here is derived from an EMBL/GenBank/DDBJ whole genome shotgun (WGS) entry which is preliminary data.</text>
</comment>
<feature type="domain" description="Protein kinase" evidence="6">
    <location>
        <begin position="13"/>
        <end position="245"/>
    </location>
</feature>
<evidence type="ECO:0000313" key="8">
    <source>
        <dbReference type="EMBL" id="MFC7246946.1"/>
    </source>
</evidence>
<dbReference type="Gene3D" id="1.10.510.10">
    <property type="entry name" value="Transferase(Phosphotransferase) domain 1"/>
    <property type="match status" value="2"/>
</dbReference>
<evidence type="ECO:0000259" key="6">
    <source>
        <dbReference type="PROSITE" id="PS50011"/>
    </source>
</evidence>
<dbReference type="InterPro" id="IPR008979">
    <property type="entry name" value="Galactose-bd-like_sf"/>
</dbReference>
<evidence type="ECO:0000256" key="1">
    <source>
        <dbReference type="ARBA" id="ARBA00008874"/>
    </source>
</evidence>
<dbReference type="PANTHER" id="PTHR45832">
    <property type="entry name" value="SERINE/THREONINE-PROTEIN KINASE SAMKA-RELATED-RELATED"/>
    <property type="match status" value="1"/>
</dbReference>
<feature type="region of interest" description="Disordered" evidence="5">
    <location>
        <begin position="276"/>
        <end position="315"/>
    </location>
</feature>
<evidence type="ECO:0000256" key="4">
    <source>
        <dbReference type="ARBA" id="ARBA00023170"/>
    </source>
</evidence>
<dbReference type="PROSITE" id="PS50011">
    <property type="entry name" value="PROTEIN_KINASE_DOM"/>
    <property type="match status" value="1"/>
</dbReference>
<dbReference type="PROSITE" id="PS50022">
    <property type="entry name" value="FA58C_3"/>
    <property type="match status" value="1"/>
</dbReference>
<dbReference type="CDD" id="cd14014">
    <property type="entry name" value="STKc_PknB_like"/>
    <property type="match status" value="1"/>
</dbReference>
<dbReference type="EMBL" id="JBHTAC010000047">
    <property type="protein sequence ID" value="MFC7246946.1"/>
    <property type="molecule type" value="Genomic_DNA"/>
</dbReference>
<dbReference type="Gene3D" id="2.60.120.260">
    <property type="entry name" value="Galactose-binding domain-like"/>
    <property type="match status" value="1"/>
</dbReference>
<dbReference type="Pfam" id="PF00754">
    <property type="entry name" value="F5_F8_type_C"/>
    <property type="match status" value="1"/>
</dbReference>
<dbReference type="PROSITE" id="PS00108">
    <property type="entry name" value="PROTEIN_KINASE_ST"/>
    <property type="match status" value="1"/>
</dbReference>
<accession>A0ABW2H3V4</accession>
<dbReference type="RefSeq" id="WP_376809724.1">
    <property type="nucleotide sequence ID" value="NZ_JBHTAC010000047.1"/>
</dbReference>
<evidence type="ECO:0000256" key="3">
    <source>
        <dbReference type="ARBA" id="ARBA00022840"/>
    </source>
</evidence>
<dbReference type="Gene3D" id="3.30.200.20">
    <property type="entry name" value="Phosphorylase Kinase, domain 1"/>
    <property type="match status" value="1"/>
</dbReference>
<comment type="similarity">
    <text evidence="1">Belongs to the protein kinase superfamily. STE Ser/Thr protein kinase family. STE20 subfamily.</text>
</comment>
<dbReference type="InterPro" id="IPR011009">
    <property type="entry name" value="Kinase-like_dom_sf"/>
</dbReference>
<keyword evidence="9" id="KW-1185">Reference proteome</keyword>
<keyword evidence="3" id="KW-0067">ATP-binding</keyword>
<dbReference type="InterPro" id="IPR000719">
    <property type="entry name" value="Prot_kinase_dom"/>
</dbReference>
<dbReference type="Proteomes" id="UP001596392">
    <property type="component" value="Unassembled WGS sequence"/>
</dbReference>
<dbReference type="SUPFAM" id="SSF49785">
    <property type="entry name" value="Galactose-binding domain-like"/>
    <property type="match status" value="1"/>
</dbReference>
<evidence type="ECO:0000256" key="2">
    <source>
        <dbReference type="ARBA" id="ARBA00022741"/>
    </source>
</evidence>
<dbReference type="SMART" id="SM00220">
    <property type="entry name" value="S_TKc"/>
    <property type="match status" value="1"/>
</dbReference>
<feature type="domain" description="F5/8 type C" evidence="7">
    <location>
        <begin position="413"/>
        <end position="552"/>
    </location>
</feature>
<keyword evidence="4" id="KW-0675">Receptor</keyword>
<protein>
    <submittedName>
        <fullName evidence="8">Discoidin domain-containing protein</fullName>
    </submittedName>
</protein>
<dbReference type="InterPro" id="IPR000421">
    <property type="entry name" value="FA58C"/>
</dbReference>
<evidence type="ECO:0000256" key="5">
    <source>
        <dbReference type="SAM" id="MobiDB-lite"/>
    </source>
</evidence>
<dbReference type="InterPro" id="IPR008271">
    <property type="entry name" value="Ser/Thr_kinase_AS"/>
</dbReference>
<reference evidence="9" key="1">
    <citation type="journal article" date="2019" name="Int. J. Syst. Evol. Microbiol.">
        <title>The Global Catalogue of Microorganisms (GCM) 10K type strain sequencing project: providing services to taxonomists for standard genome sequencing and annotation.</title>
        <authorList>
            <consortium name="The Broad Institute Genomics Platform"/>
            <consortium name="The Broad Institute Genome Sequencing Center for Infectious Disease"/>
            <person name="Wu L."/>
            <person name="Ma J."/>
        </authorList>
    </citation>
    <scope>NUCLEOTIDE SEQUENCE [LARGE SCALE GENOMIC DNA]</scope>
    <source>
        <strain evidence="9">CGMCC 1.9106</strain>
    </source>
</reference>
<organism evidence="8 9">
    <name type="scientific">Catellatospora aurea</name>
    <dbReference type="NCBI Taxonomy" id="1337874"/>
    <lineage>
        <taxon>Bacteria</taxon>
        <taxon>Bacillati</taxon>
        <taxon>Actinomycetota</taxon>
        <taxon>Actinomycetes</taxon>
        <taxon>Micromonosporales</taxon>
        <taxon>Micromonosporaceae</taxon>
        <taxon>Catellatospora</taxon>
    </lineage>
</organism>
<sequence length="552" mass="57632">MPDSLPKLLADRYRLLEVIGQGRQGRVWRARDEQLQRFVAVKELSAPSDPRGEEQAASCERILRETRSVAQLDHPNVIRVLDVLTADSRPWIVMELVPAQSLHEVLADAGPMPPQEAAAIGLALLGALSAAHRVGITHRDVKPSNVLVAADGRVLLTDFGLVPEHVDGNGGDQAADLWALGATLYTAVEGRPVYDGPTPAAAIAALTSQPPPRPVQAGALAPALDGLLRSNPAERINQAQASALLRRALNSMNAGTRPDGPPARSALPALARSARTRTGLAAPPTPVPATRDTTPGLSEGTSPVSPTATTEPPGARIAVHRRRRRTPLLTGAATVLVALGVGIGSALSPSEAGTHDTPSAGTAAATTPQATATSGSTPTPAAGPTSRVTPSAARPAPSLSVVDRSPVASGEPASPAADGQPNPTRRNLALRRPAQASSIESEPWAAAFAVDGDPLSRWGSAFGTDPQWISIDLGGYWTVTEVRLSWEAAHATAYRVELSRDGSMWSTAYSTDRGSGGTVTIPVGGRTARYVRMVGTARNSQYGYSLYELEVR</sequence>
<feature type="region of interest" description="Disordered" evidence="5">
    <location>
        <begin position="349"/>
        <end position="426"/>
    </location>
</feature>
<evidence type="ECO:0000313" key="9">
    <source>
        <dbReference type="Proteomes" id="UP001596392"/>
    </source>
</evidence>